<dbReference type="Proteomes" id="UP000563524">
    <property type="component" value="Unassembled WGS sequence"/>
</dbReference>
<feature type="DNA-binding region" description="OmpR/PhoB-type" evidence="2">
    <location>
        <begin position="17"/>
        <end position="115"/>
    </location>
</feature>
<dbReference type="SUPFAM" id="SSF46894">
    <property type="entry name" value="C-terminal effector domain of the bipartite response regulators"/>
    <property type="match status" value="1"/>
</dbReference>
<sequence length="210" mass="22489">MGSRRGVQDHEAGAPLCSPFKLGEVVVDPTRNRIVHRDEAFCVQPKTIALACLLASEPGRTFTRNELIEEVWDGVVVGSAAIDRCVCNLRKALGDDARCPRFVETIRKRGVRLMVDVELVSVAKIDTKKARARSVWPFAGAAAAVPIMLTAALKLVGPDAGPTPVVEAEPQTLVQPAALRAGLDVVGAMCAREGLSFGGLVRLDDFLHRG</sequence>
<evidence type="ECO:0000259" key="3">
    <source>
        <dbReference type="PROSITE" id="PS51755"/>
    </source>
</evidence>
<dbReference type="SMART" id="SM00862">
    <property type="entry name" value="Trans_reg_C"/>
    <property type="match status" value="1"/>
</dbReference>
<proteinExistence type="predicted"/>
<name>A0A840I4X8_9PROT</name>
<dbReference type="InterPro" id="IPR016032">
    <property type="entry name" value="Sig_transdc_resp-reg_C-effctor"/>
</dbReference>
<reference evidence="4 5" key="1">
    <citation type="submission" date="2020-08" db="EMBL/GenBank/DDBJ databases">
        <title>Genomic Encyclopedia of Type Strains, Phase IV (KMG-IV): sequencing the most valuable type-strain genomes for metagenomic binning, comparative biology and taxonomic classification.</title>
        <authorList>
            <person name="Goeker M."/>
        </authorList>
    </citation>
    <scope>NUCLEOTIDE SEQUENCE [LARGE SCALE GENOMIC DNA]</scope>
    <source>
        <strain evidence="4 5">DSM 102850</strain>
    </source>
</reference>
<evidence type="ECO:0000313" key="4">
    <source>
        <dbReference type="EMBL" id="MBB4659385.1"/>
    </source>
</evidence>
<dbReference type="Pfam" id="PF00486">
    <property type="entry name" value="Trans_reg_C"/>
    <property type="match status" value="1"/>
</dbReference>
<feature type="domain" description="OmpR/PhoB-type" evidence="3">
    <location>
        <begin position="17"/>
        <end position="115"/>
    </location>
</feature>
<accession>A0A840I4X8</accession>
<dbReference type="AlphaFoldDB" id="A0A840I4X8"/>
<keyword evidence="1 2" id="KW-0238">DNA-binding</keyword>
<evidence type="ECO:0000256" key="1">
    <source>
        <dbReference type="ARBA" id="ARBA00023125"/>
    </source>
</evidence>
<evidence type="ECO:0000313" key="5">
    <source>
        <dbReference type="Proteomes" id="UP000563524"/>
    </source>
</evidence>
<dbReference type="EMBL" id="JACHOB010000003">
    <property type="protein sequence ID" value="MBB4659385.1"/>
    <property type="molecule type" value="Genomic_DNA"/>
</dbReference>
<dbReference type="InterPro" id="IPR036388">
    <property type="entry name" value="WH-like_DNA-bd_sf"/>
</dbReference>
<dbReference type="RefSeq" id="WP_183817911.1">
    <property type="nucleotide sequence ID" value="NZ_JACHOB010000003.1"/>
</dbReference>
<dbReference type="InterPro" id="IPR001867">
    <property type="entry name" value="OmpR/PhoB-type_DNA-bd"/>
</dbReference>
<keyword evidence="5" id="KW-1185">Reference proteome</keyword>
<evidence type="ECO:0000256" key="2">
    <source>
        <dbReference type="PROSITE-ProRule" id="PRU01091"/>
    </source>
</evidence>
<dbReference type="GO" id="GO:0003677">
    <property type="term" value="F:DNA binding"/>
    <property type="evidence" value="ECO:0007669"/>
    <property type="project" value="UniProtKB-UniRule"/>
</dbReference>
<comment type="caution">
    <text evidence="4">The sequence shown here is derived from an EMBL/GenBank/DDBJ whole genome shotgun (WGS) entry which is preliminary data.</text>
</comment>
<dbReference type="GO" id="GO:0000160">
    <property type="term" value="P:phosphorelay signal transduction system"/>
    <property type="evidence" value="ECO:0007669"/>
    <property type="project" value="InterPro"/>
</dbReference>
<dbReference type="GO" id="GO:0006355">
    <property type="term" value="P:regulation of DNA-templated transcription"/>
    <property type="evidence" value="ECO:0007669"/>
    <property type="project" value="InterPro"/>
</dbReference>
<gene>
    <name evidence="4" type="ORF">GGQ59_001910</name>
</gene>
<dbReference type="PROSITE" id="PS51755">
    <property type="entry name" value="OMPR_PHOB"/>
    <property type="match status" value="1"/>
</dbReference>
<protein>
    <submittedName>
        <fullName evidence="4">DNA-binding winged helix-turn-helix (WHTH) protein</fullName>
    </submittedName>
</protein>
<organism evidence="4 5">
    <name type="scientific">Parvularcula dongshanensis</name>
    <dbReference type="NCBI Taxonomy" id="1173995"/>
    <lineage>
        <taxon>Bacteria</taxon>
        <taxon>Pseudomonadati</taxon>
        <taxon>Pseudomonadota</taxon>
        <taxon>Alphaproteobacteria</taxon>
        <taxon>Parvularculales</taxon>
        <taxon>Parvularculaceae</taxon>
        <taxon>Parvularcula</taxon>
    </lineage>
</organism>
<dbReference type="CDD" id="cd00383">
    <property type="entry name" value="trans_reg_C"/>
    <property type="match status" value="1"/>
</dbReference>
<dbReference type="Gene3D" id="1.10.10.10">
    <property type="entry name" value="Winged helix-like DNA-binding domain superfamily/Winged helix DNA-binding domain"/>
    <property type="match status" value="1"/>
</dbReference>